<evidence type="ECO:0000259" key="4">
    <source>
        <dbReference type="Pfam" id="PF13600"/>
    </source>
</evidence>
<feature type="domain" description="DUF4139" evidence="3">
    <location>
        <begin position="231"/>
        <end position="533"/>
    </location>
</feature>
<dbReference type="PANTHER" id="PTHR31005:SF8">
    <property type="entry name" value="DUF4139 DOMAIN-CONTAINING PROTEIN"/>
    <property type="match status" value="1"/>
</dbReference>
<dbReference type="Pfam" id="PF13598">
    <property type="entry name" value="DUF4139"/>
    <property type="match status" value="1"/>
</dbReference>
<dbReference type="EMBL" id="SRKY01000002">
    <property type="protein sequence ID" value="THH36595.1"/>
    <property type="molecule type" value="Genomic_DNA"/>
</dbReference>
<dbReference type="AlphaFoldDB" id="A0A4S4NCW5"/>
<dbReference type="RefSeq" id="WP_136462188.1">
    <property type="nucleotide sequence ID" value="NZ_SRKY01000002.1"/>
</dbReference>
<feature type="chain" id="PRO_5020922377" evidence="2">
    <location>
        <begin position="18"/>
        <end position="538"/>
    </location>
</feature>
<evidence type="ECO:0000256" key="2">
    <source>
        <dbReference type="SAM" id="SignalP"/>
    </source>
</evidence>
<organism evidence="5 6">
    <name type="scientific">Aliishimia ponticola</name>
    <dbReference type="NCBI Taxonomy" id="2499833"/>
    <lineage>
        <taxon>Bacteria</taxon>
        <taxon>Pseudomonadati</taxon>
        <taxon>Pseudomonadota</taxon>
        <taxon>Alphaproteobacteria</taxon>
        <taxon>Rhodobacterales</taxon>
        <taxon>Paracoccaceae</taxon>
        <taxon>Aliishimia</taxon>
    </lineage>
</organism>
<sequence>MRAVALSLALFPLPVLADTFTVPSRATEAVIFPQGGLITHEVTVTLPAGTHTLNFDSLPQINTDAANYFVDAPGMELGPIRFRRDNTPPRTAPDSPEITAARDAVRAAERAIREVKDAAEAEELTAQAAEARIAFLAALGASDALPQDATSLAEIAQMIATQTLAAKQTAQAARIAARVEREKLDALKDDLTRAQQALAALVPEREDRVFLAVDVTVSEDMTDVPVRLTFSANAYWRPAYDLHLSWADDATLTVDRGAWVVQNTGENWENVALTLSTQNIGQTDPGKVWPWLRRLHDGQIARGLSTAKMADAAAPRMEELAVTAEAAPSYSTQGLALVYAFETPVSLASGADDVRMPFDSLDFAAEIFARAAPLTDDTAFVMAKFTNTSDQPLLPTGQARRFFDGGFVGANGFDTIAPGQEAELGFGPITGLTLDRTVLRRNEGDRGIITRSNESSEEVRIDIANLTERAWSVELIDRIPYSEQEDLVIDFTAQPKPDVTDREDDRGVLQWTLDMAPGAATSVTTRWTMKWPEGQIVQ</sequence>
<dbReference type="PANTHER" id="PTHR31005">
    <property type="entry name" value="DUF4139 DOMAIN-CONTAINING PROTEIN"/>
    <property type="match status" value="1"/>
</dbReference>
<dbReference type="Proteomes" id="UP000306602">
    <property type="component" value="Unassembled WGS sequence"/>
</dbReference>
<reference evidence="5 6" key="1">
    <citation type="submission" date="2019-04" db="EMBL/GenBank/DDBJ databases">
        <title>Shimia ponticola sp. nov., isolated from seawater.</title>
        <authorList>
            <person name="Kim Y.-O."/>
            <person name="Yoon J.-H."/>
        </authorList>
    </citation>
    <scope>NUCLEOTIDE SEQUENCE [LARGE SCALE GENOMIC DNA]</scope>
    <source>
        <strain evidence="5 6">MYP11</strain>
    </source>
</reference>
<accession>A0A4S4NCW5</accession>
<protein>
    <submittedName>
        <fullName evidence="5">Mucoidy inhibitor MuiA family protein</fullName>
    </submittedName>
</protein>
<dbReference type="NCBIfam" id="TIGR02231">
    <property type="entry name" value="mucoidy inhibitor MuiA family protein"/>
    <property type="match status" value="1"/>
</dbReference>
<dbReference type="InterPro" id="IPR037291">
    <property type="entry name" value="DUF4139"/>
</dbReference>
<comment type="caution">
    <text evidence="5">The sequence shown here is derived from an EMBL/GenBank/DDBJ whole genome shotgun (WGS) entry which is preliminary data.</text>
</comment>
<evidence type="ECO:0000256" key="1">
    <source>
        <dbReference type="SAM" id="Coils"/>
    </source>
</evidence>
<keyword evidence="6" id="KW-1185">Reference proteome</keyword>
<keyword evidence="1" id="KW-0175">Coiled coil</keyword>
<evidence type="ECO:0000259" key="3">
    <source>
        <dbReference type="Pfam" id="PF13598"/>
    </source>
</evidence>
<dbReference type="InterPro" id="IPR025554">
    <property type="entry name" value="DUF4140"/>
</dbReference>
<proteinExistence type="predicted"/>
<feature type="domain" description="DUF4140" evidence="4">
    <location>
        <begin position="30"/>
        <end position="135"/>
    </location>
</feature>
<dbReference type="InterPro" id="IPR011935">
    <property type="entry name" value="CHP02231"/>
</dbReference>
<keyword evidence="2" id="KW-0732">Signal</keyword>
<evidence type="ECO:0000313" key="5">
    <source>
        <dbReference type="EMBL" id="THH36595.1"/>
    </source>
</evidence>
<evidence type="ECO:0000313" key="6">
    <source>
        <dbReference type="Proteomes" id="UP000306602"/>
    </source>
</evidence>
<dbReference type="Pfam" id="PF13600">
    <property type="entry name" value="DUF4140"/>
    <property type="match status" value="1"/>
</dbReference>
<feature type="signal peptide" evidence="2">
    <location>
        <begin position="1"/>
        <end position="17"/>
    </location>
</feature>
<gene>
    <name evidence="5" type="ORF">E4Z66_06500</name>
</gene>
<name>A0A4S4NCW5_9RHOB</name>
<dbReference type="OrthoDB" id="580912at2"/>
<feature type="coiled-coil region" evidence="1">
    <location>
        <begin position="98"/>
        <end position="132"/>
    </location>
</feature>